<dbReference type="EMBL" id="LNSV01000030">
    <property type="protein sequence ID" value="KUH38184.1"/>
    <property type="molecule type" value="Genomic_DNA"/>
</dbReference>
<evidence type="ECO:0000259" key="2">
    <source>
        <dbReference type="Pfam" id="PF01583"/>
    </source>
</evidence>
<sequence length="157" mass="15259">MNQHATVCTCLPGATLWLAPPTAGTAPADAATGTAPAAGPVAPDAAGAGHAAGAAALAERLRGEHRRVEVLEGTAGLGSPGDTAAAAVLRTGLVAEILARNGIAVLVTGVAPDECALASVRERHREGGVPFLTLPSGGSTDELYAALVANGLGVQAS</sequence>
<evidence type="ECO:0000313" key="3">
    <source>
        <dbReference type="EMBL" id="KUH38184.1"/>
    </source>
</evidence>
<protein>
    <recommendedName>
        <fullName evidence="2">APS kinase domain-containing protein</fullName>
    </recommendedName>
</protein>
<feature type="domain" description="APS kinase" evidence="2">
    <location>
        <begin position="46"/>
        <end position="132"/>
    </location>
</feature>
<keyword evidence="1" id="KW-0808">Transferase</keyword>
<dbReference type="InterPro" id="IPR027417">
    <property type="entry name" value="P-loop_NTPase"/>
</dbReference>
<organism evidence="3 4">
    <name type="scientific">Streptomyces kanasensis</name>
    <dbReference type="NCBI Taxonomy" id="936756"/>
    <lineage>
        <taxon>Bacteria</taxon>
        <taxon>Bacillati</taxon>
        <taxon>Actinomycetota</taxon>
        <taxon>Actinomycetes</taxon>
        <taxon>Kitasatosporales</taxon>
        <taxon>Streptomycetaceae</taxon>
        <taxon>Streptomyces</taxon>
    </lineage>
</organism>
<dbReference type="RefSeq" id="WP_058942540.1">
    <property type="nucleotide sequence ID" value="NZ_LNSV01000030.1"/>
</dbReference>
<dbReference type="STRING" id="936756.ATE80_14005"/>
<gene>
    <name evidence="3" type="ORF">ATE80_14005</name>
</gene>
<dbReference type="InterPro" id="IPR059117">
    <property type="entry name" value="APS_kinase_dom"/>
</dbReference>
<accession>A0A100Y5P6</accession>
<keyword evidence="4" id="KW-1185">Reference proteome</keyword>
<dbReference type="Proteomes" id="UP000054011">
    <property type="component" value="Unassembled WGS sequence"/>
</dbReference>
<dbReference type="Pfam" id="PF01583">
    <property type="entry name" value="APS_kinase"/>
    <property type="match status" value="1"/>
</dbReference>
<comment type="caution">
    <text evidence="3">The sequence shown here is derived from an EMBL/GenBank/DDBJ whole genome shotgun (WGS) entry which is preliminary data.</text>
</comment>
<dbReference type="OrthoDB" id="4322666at2"/>
<proteinExistence type="predicted"/>
<evidence type="ECO:0000256" key="1">
    <source>
        <dbReference type="ARBA" id="ARBA00022679"/>
    </source>
</evidence>
<dbReference type="Gene3D" id="3.40.50.300">
    <property type="entry name" value="P-loop containing nucleotide triphosphate hydrolases"/>
    <property type="match status" value="1"/>
</dbReference>
<name>A0A100Y5P6_9ACTN</name>
<evidence type="ECO:0000313" key="4">
    <source>
        <dbReference type="Proteomes" id="UP000054011"/>
    </source>
</evidence>
<reference evidence="3 4" key="1">
    <citation type="submission" date="2015-11" db="EMBL/GenBank/DDBJ databases">
        <title>Genome-wide analysis reveals the secondary metabolome in Streptomyces kanasensis ZX01.</title>
        <authorList>
            <person name="Zhang G."/>
            <person name="Han L."/>
            <person name="Feng J."/>
            <person name="Zhang X."/>
        </authorList>
    </citation>
    <scope>NUCLEOTIDE SEQUENCE [LARGE SCALE GENOMIC DNA]</scope>
    <source>
        <strain evidence="3 4">ZX01</strain>
    </source>
</reference>
<dbReference type="AlphaFoldDB" id="A0A100Y5P6"/>